<keyword evidence="2" id="KW-1185">Reference proteome</keyword>
<sequence length="236" mass="27017">MGVDRHHHGNCGRHYRNHRLSLETHGVGGRNDRQSVWPLFCPVCPALRPDGRAACPCGLRPGTATTRRTAYHIGQPRAAAWRDRVLRPQPGGRSMQLKLTRPLWGIIKDVHWQARTGFDYRADIDKYHKQEYWSIPDNKRPEGDCEDFALWCSQNLIKKGIAWQHQAVAYCQTETGTGHLVLMINTDRGVYVLDNRQDSVMGYADLASTYHFIAQSQWGKSMDQAWVRIEDKITPV</sequence>
<reference evidence="1 2" key="1">
    <citation type="submission" date="2017-10" db="EMBL/GenBank/DDBJ databases">
        <title>Biodiversity and function of Thalassospira species in the particle-attached aromatic-hydrocarbon-degrading consortia from the surface seawater of the China South Sea.</title>
        <authorList>
            <person name="Dong C."/>
            <person name="Liu R."/>
            <person name="Shao Z."/>
        </authorList>
    </citation>
    <scope>NUCLEOTIDE SEQUENCE [LARGE SCALE GENOMIC DNA]</scope>
    <source>
        <strain evidence="1 2">CSC3H3</strain>
    </source>
</reference>
<dbReference type="Gene3D" id="3.10.620.30">
    <property type="match status" value="1"/>
</dbReference>
<evidence type="ECO:0000313" key="1">
    <source>
        <dbReference type="EMBL" id="AUG53949.1"/>
    </source>
</evidence>
<proteinExistence type="predicted"/>
<gene>
    <name evidence="1" type="ORF">CSC3H3_15395</name>
</gene>
<dbReference type="InterPro" id="IPR010319">
    <property type="entry name" value="Transglutaminase-like_Cys_pept"/>
</dbReference>
<accession>A0ABN5FQM2</accession>
<evidence type="ECO:0000313" key="2">
    <source>
        <dbReference type="Proteomes" id="UP000233458"/>
    </source>
</evidence>
<dbReference type="Proteomes" id="UP000233458">
    <property type="component" value="Chromosome"/>
</dbReference>
<dbReference type="EMBL" id="CP024199">
    <property type="protein sequence ID" value="AUG53949.1"/>
    <property type="molecule type" value="Genomic_DNA"/>
</dbReference>
<protein>
    <recommendedName>
        <fullName evidence="3">Transglutaminase</fullName>
    </recommendedName>
</protein>
<dbReference type="Pfam" id="PF06035">
    <property type="entry name" value="Peptidase_C93"/>
    <property type="match status" value="1"/>
</dbReference>
<name>A0ABN5FQM2_9PROT</name>
<evidence type="ECO:0008006" key="3">
    <source>
        <dbReference type="Google" id="ProtNLM"/>
    </source>
</evidence>
<organism evidence="1 2">
    <name type="scientific">Thalassospira marina</name>
    <dbReference type="NCBI Taxonomy" id="2048283"/>
    <lineage>
        <taxon>Bacteria</taxon>
        <taxon>Pseudomonadati</taxon>
        <taxon>Pseudomonadota</taxon>
        <taxon>Alphaproteobacteria</taxon>
        <taxon>Rhodospirillales</taxon>
        <taxon>Thalassospiraceae</taxon>
        <taxon>Thalassospira</taxon>
    </lineage>
</organism>